<comment type="caution">
    <text evidence="8">The sequence shown here is derived from an EMBL/GenBank/DDBJ whole genome shotgun (WGS) entry which is preliminary data.</text>
</comment>
<evidence type="ECO:0000256" key="2">
    <source>
        <dbReference type="ARBA" id="ARBA00022649"/>
    </source>
</evidence>
<reference evidence="8" key="2">
    <citation type="submission" date="2021-04" db="EMBL/GenBank/DDBJ databases">
        <authorList>
            <person name="Gilroy R."/>
        </authorList>
    </citation>
    <scope>NUCLEOTIDE SEQUENCE</scope>
    <source>
        <strain evidence="8">USAMLcec2-132</strain>
    </source>
</reference>
<dbReference type="SUPFAM" id="SSF143011">
    <property type="entry name" value="RelE-like"/>
    <property type="match status" value="1"/>
</dbReference>
<dbReference type="InterPro" id="IPR035093">
    <property type="entry name" value="RelE/ParE_toxin_dom_sf"/>
</dbReference>
<evidence type="ECO:0000256" key="6">
    <source>
        <dbReference type="ARBA" id="ARBA00030388"/>
    </source>
</evidence>
<evidence type="ECO:0000256" key="7">
    <source>
        <dbReference type="ARBA" id="ARBA00050056"/>
    </source>
</evidence>
<accession>A0A9D2SRW0</accession>
<evidence type="ECO:0000256" key="5">
    <source>
        <dbReference type="ARBA" id="ARBA00022801"/>
    </source>
</evidence>
<name>A0A9D2SRW0_9FIRM</name>
<evidence type="ECO:0000313" key="8">
    <source>
        <dbReference type="EMBL" id="HJC24932.1"/>
    </source>
</evidence>
<dbReference type="NCBIfam" id="TIGR02116">
    <property type="entry name" value="toxin_Txe_YoeB"/>
    <property type="match status" value="1"/>
</dbReference>
<evidence type="ECO:0000256" key="4">
    <source>
        <dbReference type="ARBA" id="ARBA00022759"/>
    </source>
</evidence>
<dbReference type="GO" id="GO:0006401">
    <property type="term" value="P:RNA catabolic process"/>
    <property type="evidence" value="ECO:0007669"/>
    <property type="project" value="InterPro"/>
</dbReference>
<evidence type="ECO:0000256" key="1">
    <source>
        <dbReference type="ARBA" id="ARBA00008172"/>
    </source>
</evidence>
<keyword evidence="2" id="KW-1277">Toxin-antitoxin system</keyword>
<proteinExistence type="inferred from homology"/>
<dbReference type="EMBL" id="DWWS01000050">
    <property type="protein sequence ID" value="HJC24932.1"/>
    <property type="molecule type" value="Genomic_DNA"/>
</dbReference>
<reference evidence="8" key="1">
    <citation type="journal article" date="2021" name="PeerJ">
        <title>Extensive microbial diversity within the chicken gut microbiome revealed by metagenomics and culture.</title>
        <authorList>
            <person name="Gilroy R."/>
            <person name="Ravi A."/>
            <person name="Getino M."/>
            <person name="Pursley I."/>
            <person name="Horton D.L."/>
            <person name="Alikhan N.F."/>
            <person name="Baker D."/>
            <person name="Gharbi K."/>
            <person name="Hall N."/>
            <person name="Watson M."/>
            <person name="Adriaenssens E.M."/>
            <person name="Foster-Nyarko E."/>
            <person name="Jarju S."/>
            <person name="Secka A."/>
            <person name="Antonio M."/>
            <person name="Oren A."/>
            <person name="Chaudhuri R.R."/>
            <person name="La Ragione R."/>
            <person name="Hildebrand F."/>
            <person name="Pallen M.J."/>
        </authorList>
    </citation>
    <scope>NUCLEOTIDE SEQUENCE</scope>
    <source>
        <strain evidence="8">USAMLcec2-132</strain>
    </source>
</reference>
<keyword evidence="4" id="KW-0255">Endonuclease</keyword>
<evidence type="ECO:0000313" key="9">
    <source>
        <dbReference type="Proteomes" id="UP000823891"/>
    </source>
</evidence>
<dbReference type="PANTHER" id="PTHR38039:SF1">
    <property type="entry name" value="TOXIN YOEB"/>
    <property type="match status" value="1"/>
</dbReference>
<protein>
    <recommendedName>
        <fullName evidence="7">Endoribonuclease YoeB</fullName>
    </recommendedName>
    <alternativeName>
        <fullName evidence="6">Putative mRNA interferase YoeB</fullName>
    </alternativeName>
</protein>
<dbReference type="InterPro" id="IPR009614">
    <property type="entry name" value="YoeB_toxin"/>
</dbReference>
<sequence>MNWRLWRVSKLIFAEDAWEEYLYWQMEDRRTLKRINALLKEIQRSPFEGTGKPEPLKGEYKRAWSRRINEKDRLVYEVMEEAILIIQCKGHYGDK</sequence>
<dbReference type="AlphaFoldDB" id="A0A9D2SRW0"/>
<dbReference type="PANTHER" id="PTHR38039">
    <property type="entry name" value="TOXIN YOEB"/>
    <property type="match status" value="1"/>
</dbReference>
<dbReference type="GO" id="GO:0016787">
    <property type="term" value="F:hydrolase activity"/>
    <property type="evidence" value="ECO:0007669"/>
    <property type="project" value="UniProtKB-KW"/>
</dbReference>
<keyword evidence="5" id="KW-0378">Hydrolase</keyword>
<dbReference type="GO" id="GO:0004519">
    <property type="term" value="F:endonuclease activity"/>
    <property type="evidence" value="ECO:0007669"/>
    <property type="project" value="UniProtKB-KW"/>
</dbReference>
<dbReference type="GO" id="GO:0045892">
    <property type="term" value="P:negative regulation of DNA-templated transcription"/>
    <property type="evidence" value="ECO:0007669"/>
    <property type="project" value="TreeGrafter"/>
</dbReference>
<gene>
    <name evidence="8" type="ORF">H9761_14715</name>
</gene>
<dbReference type="Pfam" id="PF06769">
    <property type="entry name" value="YoeB_toxin"/>
    <property type="match status" value="1"/>
</dbReference>
<organism evidence="8 9">
    <name type="scientific">Candidatus Eisenbergiella merdavium</name>
    <dbReference type="NCBI Taxonomy" id="2838551"/>
    <lineage>
        <taxon>Bacteria</taxon>
        <taxon>Bacillati</taxon>
        <taxon>Bacillota</taxon>
        <taxon>Clostridia</taxon>
        <taxon>Lachnospirales</taxon>
        <taxon>Lachnospiraceae</taxon>
        <taxon>Eisenbergiella</taxon>
    </lineage>
</organism>
<evidence type="ECO:0000256" key="3">
    <source>
        <dbReference type="ARBA" id="ARBA00022722"/>
    </source>
</evidence>
<keyword evidence="3" id="KW-0540">Nuclease</keyword>
<dbReference type="Gene3D" id="3.30.2310.20">
    <property type="entry name" value="RelE-like"/>
    <property type="match status" value="1"/>
</dbReference>
<comment type="similarity">
    <text evidence="1">Belongs to the YoeB family.</text>
</comment>
<dbReference type="Proteomes" id="UP000823891">
    <property type="component" value="Unassembled WGS sequence"/>
</dbReference>